<evidence type="ECO:0000313" key="6">
    <source>
        <dbReference type="Proteomes" id="UP000015101"/>
    </source>
</evidence>
<keyword evidence="6" id="KW-1185">Reference proteome</keyword>
<evidence type="ECO:0000313" key="5">
    <source>
        <dbReference type="EnsemblMetazoa" id="HelroP191657"/>
    </source>
</evidence>
<name>T1FT66_HELRO</name>
<dbReference type="InterPro" id="IPR011641">
    <property type="entry name" value="Tyr-kin_ephrin_A/B_rcpt-like"/>
</dbReference>
<dbReference type="AlphaFoldDB" id="T1FT66"/>
<dbReference type="InParanoid" id="T1FT66"/>
<reference evidence="6" key="1">
    <citation type="submission" date="2012-12" db="EMBL/GenBank/DDBJ databases">
        <authorList>
            <person name="Hellsten U."/>
            <person name="Grimwood J."/>
            <person name="Chapman J.A."/>
            <person name="Shapiro H."/>
            <person name="Aerts A."/>
            <person name="Otillar R.P."/>
            <person name="Terry A.Y."/>
            <person name="Boore J.L."/>
            <person name="Simakov O."/>
            <person name="Marletaz F."/>
            <person name="Cho S.-J."/>
            <person name="Edsinger-Gonzales E."/>
            <person name="Havlak P."/>
            <person name="Kuo D.-H."/>
            <person name="Larsson T."/>
            <person name="Lv J."/>
            <person name="Arendt D."/>
            <person name="Savage R."/>
            <person name="Osoegawa K."/>
            <person name="de Jong P."/>
            <person name="Lindberg D.R."/>
            <person name="Seaver E.C."/>
            <person name="Weisblat D.A."/>
            <person name="Putnam N.H."/>
            <person name="Grigoriev I.V."/>
            <person name="Rokhsar D.S."/>
        </authorList>
    </citation>
    <scope>NUCLEOTIDE SEQUENCE</scope>
</reference>
<keyword evidence="2" id="KW-0472">Membrane</keyword>
<dbReference type="EMBL" id="AMQM01004147">
    <property type="status" value="NOT_ANNOTATED_CDS"/>
    <property type="molecule type" value="Genomic_DNA"/>
</dbReference>
<feature type="region of interest" description="Disordered" evidence="1">
    <location>
        <begin position="455"/>
        <end position="482"/>
    </location>
</feature>
<dbReference type="PANTHER" id="PTHR16148:SF14">
    <property type="entry name" value="MYND-TYPE DOMAIN-CONTAINING PROTEIN"/>
    <property type="match status" value="1"/>
</dbReference>
<accession>T1FT66</accession>
<dbReference type="PANTHER" id="PTHR16148">
    <property type="entry name" value="NF-KAPPA-B-REPRESSING FACTOR-RELATED"/>
    <property type="match status" value="1"/>
</dbReference>
<feature type="region of interest" description="Disordered" evidence="1">
    <location>
        <begin position="526"/>
        <end position="551"/>
    </location>
</feature>
<protein>
    <recommendedName>
        <fullName evidence="3">Tyrosine-protein kinase ephrin type A/B receptor-like domain-containing protein</fullName>
    </recommendedName>
</protein>
<dbReference type="Gene3D" id="2.10.50.10">
    <property type="entry name" value="Tumor Necrosis Factor Receptor, subunit A, domain 2"/>
    <property type="match status" value="1"/>
</dbReference>
<feature type="transmembrane region" description="Helical" evidence="2">
    <location>
        <begin position="377"/>
        <end position="401"/>
    </location>
</feature>
<dbReference type="KEGG" id="hro:HELRODRAFT_191657"/>
<feature type="region of interest" description="Disordered" evidence="1">
    <location>
        <begin position="230"/>
        <end position="267"/>
    </location>
</feature>
<dbReference type="GeneID" id="20212013"/>
<keyword evidence="2" id="KW-1133">Transmembrane helix</keyword>
<proteinExistence type="predicted"/>
<keyword evidence="2" id="KW-0812">Transmembrane</keyword>
<feature type="compositionally biased region" description="Low complexity" evidence="1">
    <location>
        <begin position="582"/>
        <end position="593"/>
    </location>
</feature>
<dbReference type="SMART" id="SM01411">
    <property type="entry name" value="Ephrin_rec_like"/>
    <property type="match status" value="1"/>
</dbReference>
<evidence type="ECO:0000256" key="2">
    <source>
        <dbReference type="SAM" id="Phobius"/>
    </source>
</evidence>
<reference evidence="5" key="3">
    <citation type="submission" date="2015-06" db="UniProtKB">
        <authorList>
            <consortium name="EnsemblMetazoa"/>
        </authorList>
    </citation>
    <scope>IDENTIFICATION</scope>
</reference>
<dbReference type="EnsemblMetazoa" id="HelroT191657">
    <property type="protein sequence ID" value="HelroP191657"/>
    <property type="gene ID" value="HelroG191657"/>
</dbReference>
<dbReference type="CTD" id="20212013"/>
<reference evidence="4 6" key="2">
    <citation type="journal article" date="2013" name="Nature">
        <title>Insights into bilaterian evolution from three spiralian genomes.</title>
        <authorList>
            <person name="Simakov O."/>
            <person name="Marletaz F."/>
            <person name="Cho S.J."/>
            <person name="Edsinger-Gonzales E."/>
            <person name="Havlak P."/>
            <person name="Hellsten U."/>
            <person name="Kuo D.H."/>
            <person name="Larsson T."/>
            <person name="Lv J."/>
            <person name="Arendt D."/>
            <person name="Savage R."/>
            <person name="Osoegawa K."/>
            <person name="de Jong P."/>
            <person name="Grimwood J."/>
            <person name="Chapman J.A."/>
            <person name="Shapiro H."/>
            <person name="Aerts A."/>
            <person name="Otillar R.P."/>
            <person name="Terry A.Y."/>
            <person name="Boore J.L."/>
            <person name="Grigoriev I.V."/>
            <person name="Lindberg D.R."/>
            <person name="Seaver E.C."/>
            <person name="Weisblat D.A."/>
            <person name="Putnam N.H."/>
            <person name="Rokhsar D.S."/>
        </authorList>
    </citation>
    <scope>NUCLEOTIDE SEQUENCE</scope>
</reference>
<feature type="compositionally biased region" description="Polar residues" evidence="1">
    <location>
        <begin position="602"/>
        <end position="614"/>
    </location>
</feature>
<evidence type="ECO:0000256" key="1">
    <source>
        <dbReference type="SAM" id="MobiDB-lite"/>
    </source>
</evidence>
<dbReference type="Proteomes" id="UP000015101">
    <property type="component" value="Unassembled WGS sequence"/>
</dbReference>
<dbReference type="RefSeq" id="XP_009017204.1">
    <property type="nucleotide sequence ID" value="XM_009018956.1"/>
</dbReference>
<evidence type="ECO:0000313" key="4">
    <source>
        <dbReference type="EMBL" id="ESO04625.1"/>
    </source>
</evidence>
<organism evidence="5 6">
    <name type="scientific">Helobdella robusta</name>
    <name type="common">Californian leech</name>
    <dbReference type="NCBI Taxonomy" id="6412"/>
    <lineage>
        <taxon>Eukaryota</taxon>
        <taxon>Metazoa</taxon>
        <taxon>Spiralia</taxon>
        <taxon>Lophotrochozoa</taxon>
        <taxon>Annelida</taxon>
        <taxon>Clitellata</taxon>
        <taxon>Hirudinea</taxon>
        <taxon>Rhynchobdellida</taxon>
        <taxon>Glossiphoniidae</taxon>
        <taxon>Helobdella</taxon>
    </lineage>
</organism>
<feature type="domain" description="Tyrosine-protein kinase ephrin type A/B receptor-like" evidence="3">
    <location>
        <begin position="328"/>
        <end position="367"/>
    </location>
</feature>
<gene>
    <name evidence="5" type="primary">20212013</name>
    <name evidence="4" type="ORF">HELRODRAFT_191657</name>
</gene>
<sequence>MSYFMNNRSQTFESHESNSLGKAWYVREGFPVVINCFAGLIDEPGAYLKYRGAIFEWGYKGKKDPILETGRTLYGNGTVEYSSVSKLDSGTLYCTAEKLDGTSKDTFTHSLIVYTIAQFFLTYPFVYTVPICDSRANNKQSDIMKRLCASYGPSRDDCPFSARMECFSKINKHGASDGYRLRIHIEQRLERNFRAPNCDAKCIKKAIYNQLTTSGDDIVKKVIDYELSNNNINNNNNNNNNSNNEASNKNRNQNNNNNNNNNNNDNNKTISQSIYIGYVFDSEELMHKSTLIRCPNGHQIYMQVLCVPCFPGFFAFYDSRFTDKNFPNECEPCDYGFYQEQFSMDTCYKCPDFGITVKRGSSDSKDCISRHLSSIELYLAAAAVLVLGLSISLLCMAQFGINVLRERNKEKLLAAGVDIRSGYPGLGFRAPLQPPQPQQAAAFLATNNSAISPLANNKSIKTSGRPTAINSTKLTSQPTSELTSELQKNYSNNLKRRHLVDKNVSTTPRPPFKVCEQVCKKKSIKESIDNGHSSSNSRQSRSILTDHPSKNEYSLIRQKEHESFVVFDRSSGTTKPGNDGYSNSNQNESNENSISDEEENVQLLSHPNSTSVSLGSLELSHSKEEDKVSASGEGEDSEGCERSASCSIHLENYETPSEY</sequence>
<dbReference type="Pfam" id="PF07699">
    <property type="entry name" value="Ephrin_rec_like"/>
    <property type="match status" value="1"/>
</dbReference>
<evidence type="ECO:0000259" key="3">
    <source>
        <dbReference type="Pfam" id="PF07699"/>
    </source>
</evidence>
<dbReference type="EMBL" id="KB096457">
    <property type="protein sequence ID" value="ESO04625.1"/>
    <property type="molecule type" value="Genomic_DNA"/>
</dbReference>
<feature type="compositionally biased region" description="Low complexity" evidence="1">
    <location>
        <begin position="533"/>
        <end position="542"/>
    </location>
</feature>
<feature type="region of interest" description="Disordered" evidence="1">
    <location>
        <begin position="568"/>
        <end position="643"/>
    </location>
</feature>
<dbReference type="HOGENOM" id="CLU_416372_0_0_1"/>